<dbReference type="EMBL" id="JAGSHT010000027">
    <property type="protein sequence ID" value="MBZ2199397.1"/>
    <property type="molecule type" value="Genomic_DNA"/>
</dbReference>
<dbReference type="InterPro" id="IPR050900">
    <property type="entry name" value="Transposase_IS3/IS150/IS904"/>
</dbReference>
<evidence type="ECO:0000313" key="2">
    <source>
        <dbReference type="EMBL" id="MBZ2199397.1"/>
    </source>
</evidence>
<evidence type="ECO:0000259" key="1">
    <source>
        <dbReference type="Pfam" id="PF13683"/>
    </source>
</evidence>
<protein>
    <submittedName>
        <fullName evidence="2">Integrase core domain-containing protein</fullName>
    </submittedName>
</protein>
<comment type="caution">
    <text evidence="2">The sequence shown here is derived from an EMBL/GenBank/DDBJ whole genome shotgun (WGS) entry which is preliminary data.</text>
</comment>
<dbReference type="PANTHER" id="PTHR46889">
    <property type="entry name" value="TRANSPOSASE INSF FOR INSERTION SEQUENCE IS3B-RELATED"/>
    <property type="match status" value="1"/>
</dbReference>
<dbReference type="Proteomes" id="UP000826651">
    <property type="component" value="Unassembled WGS sequence"/>
</dbReference>
<dbReference type="InterPro" id="IPR012337">
    <property type="entry name" value="RNaseH-like_sf"/>
</dbReference>
<dbReference type="Gene3D" id="3.30.420.10">
    <property type="entry name" value="Ribonuclease H-like superfamily/Ribonuclease H"/>
    <property type="match status" value="1"/>
</dbReference>
<gene>
    <name evidence="2" type="ORF">KCQ71_24850</name>
</gene>
<keyword evidence="3" id="KW-1185">Reference proteome</keyword>
<accession>A0ABS7SGB5</accession>
<evidence type="ECO:0000313" key="3">
    <source>
        <dbReference type="Proteomes" id="UP000826651"/>
    </source>
</evidence>
<dbReference type="InterPro" id="IPR001584">
    <property type="entry name" value="Integrase_cat-core"/>
</dbReference>
<organism evidence="2 3">
    <name type="scientific">Occultella gossypii</name>
    <dbReference type="NCBI Taxonomy" id="2800820"/>
    <lineage>
        <taxon>Bacteria</taxon>
        <taxon>Bacillati</taxon>
        <taxon>Actinomycetota</taxon>
        <taxon>Actinomycetes</taxon>
        <taxon>Micrococcales</taxon>
        <taxon>Ruaniaceae</taxon>
        <taxon>Occultella</taxon>
    </lineage>
</organism>
<sequence length="85" mass="9808">MADFDIRRSVGRTGICYDNAMAESFFAALKNELVHRTVYPTRTHAMKDIARYIETRYNPRRLHSAIGYRTPNEVHDNYQSLATAA</sequence>
<name>A0ABS7SGB5_9MICO</name>
<dbReference type="Pfam" id="PF13683">
    <property type="entry name" value="rve_3"/>
    <property type="match status" value="1"/>
</dbReference>
<dbReference type="PANTHER" id="PTHR46889:SF4">
    <property type="entry name" value="TRANSPOSASE INSO FOR INSERTION SEQUENCE ELEMENT IS911B-RELATED"/>
    <property type="match status" value="1"/>
</dbReference>
<dbReference type="InterPro" id="IPR036397">
    <property type="entry name" value="RNaseH_sf"/>
</dbReference>
<reference evidence="2 3" key="1">
    <citation type="submission" date="2021-04" db="EMBL/GenBank/DDBJ databases">
        <title>Ruania sp. nov., isolated from sandy soil of mangrove forest.</title>
        <authorList>
            <person name="Ge X."/>
            <person name="Huang R."/>
            <person name="Liu W."/>
        </authorList>
    </citation>
    <scope>NUCLEOTIDE SEQUENCE [LARGE SCALE GENOMIC DNA]</scope>
    <source>
        <strain evidence="2 3">N2-46</strain>
    </source>
</reference>
<feature type="domain" description="Integrase catalytic" evidence="1">
    <location>
        <begin position="6"/>
        <end position="71"/>
    </location>
</feature>
<dbReference type="SUPFAM" id="SSF53098">
    <property type="entry name" value="Ribonuclease H-like"/>
    <property type="match status" value="1"/>
</dbReference>
<proteinExistence type="predicted"/>